<dbReference type="RefSeq" id="WP_151755815.1">
    <property type="nucleotide sequence ID" value="NZ_BKZW01000001.1"/>
</dbReference>
<protein>
    <recommendedName>
        <fullName evidence="1">DUF402 domain-containing protein</fullName>
    </recommendedName>
</protein>
<dbReference type="Pfam" id="PF04167">
    <property type="entry name" value="DUF402"/>
    <property type="match status" value="1"/>
</dbReference>
<evidence type="ECO:0000313" key="3">
    <source>
        <dbReference type="Proteomes" id="UP000326912"/>
    </source>
</evidence>
<feature type="domain" description="DUF402" evidence="1">
    <location>
        <begin position="35"/>
        <end position="154"/>
    </location>
</feature>
<evidence type="ECO:0000259" key="1">
    <source>
        <dbReference type="Pfam" id="PF04167"/>
    </source>
</evidence>
<dbReference type="InterPro" id="IPR007295">
    <property type="entry name" value="DUF402"/>
</dbReference>
<gene>
    <name evidence="2" type="ORF">KDW_20190</name>
</gene>
<comment type="caution">
    <text evidence="2">The sequence shown here is derived from an EMBL/GenBank/DDBJ whole genome shotgun (WGS) entry which is preliminary data.</text>
</comment>
<organism evidence="2 3">
    <name type="scientific">Dictyobacter vulcani</name>
    <dbReference type="NCBI Taxonomy" id="2607529"/>
    <lineage>
        <taxon>Bacteria</taxon>
        <taxon>Bacillati</taxon>
        <taxon>Chloroflexota</taxon>
        <taxon>Ktedonobacteria</taxon>
        <taxon>Ktedonobacterales</taxon>
        <taxon>Dictyobacteraceae</taxon>
        <taxon>Dictyobacter</taxon>
    </lineage>
</organism>
<dbReference type="Proteomes" id="UP000326912">
    <property type="component" value="Unassembled WGS sequence"/>
</dbReference>
<dbReference type="EMBL" id="BKZW01000001">
    <property type="protein sequence ID" value="GER87857.1"/>
    <property type="molecule type" value="Genomic_DNA"/>
</dbReference>
<evidence type="ECO:0000313" key="2">
    <source>
        <dbReference type="EMBL" id="GER87857.1"/>
    </source>
</evidence>
<accession>A0A5J4KN47</accession>
<dbReference type="Gene3D" id="2.40.380.10">
    <property type="entry name" value="FomD-like"/>
    <property type="match status" value="1"/>
</dbReference>
<name>A0A5J4KN47_9CHLR</name>
<dbReference type="SUPFAM" id="SSF159234">
    <property type="entry name" value="FomD-like"/>
    <property type="match status" value="1"/>
</dbReference>
<dbReference type="AlphaFoldDB" id="A0A5J4KN47"/>
<keyword evidence="3" id="KW-1185">Reference proteome</keyword>
<proteinExistence type="predicted"/>
<dbReference type="InterPro" id="IPR035930">
    <property type="entry name" value="FomD-like_sf"/>
</dbReference>
<reference evidence="2 3" key="1">
    <citation type="submission" date="2019-10" db="EMBL/GenBank/DDBJ databases">
        <title>Dictyobacter vulcani sp. nov., within the class Ktedonobacteria, isolated from soil of volcanic Mt. Zao.</title>
        <authorList>
            <person name="Zheng Y."/>
            <person name="Wang C.M."/>
            <person name="Sakai Y."/>
            <person name="Abe K."/>
            <person name="Yokota A."/>
            <person name="Yabe S."/>
        </authorList>
    </citation>
    <scope>NUCLEOTIDE SEQUENCE [LARGE SCALE GENOMIC DNA]</scope>
    <source>
        <strain evidence="2 3">W12</strain>
    </source>
</reference>
<sequence length="196" mass="22997">MLLEAVIRKMLVDGDQWASWQGYHIPVSEQYFVIWTPIGTPMHWKPGTWLAHKHQLSYFWPGKWYTIHAGYDEQGKCISAYCDVVLPQTGYTNTAKELIYTDLYVDVVVREDYSVYTKDQEVFERAARAYPIVEQSRQQSFEALDWLEEQATQWTGPFEKIPRQLPRTDFETLDAHEARSVLQRISTSNDQGKQNR</sequence>